<accession>A0A7Y4LDF3</accession>
<dbReference type="Pfam" id="PF07751">
    <property type="entry name" value="Abi_2"/>
    <property type="match status" value="1"/>
</dbReference>
<dbReference type="AlphaFoldDB" id="A0A7Y4LDF3"/>
<evidence type="ECO:0000313" key="1">
    <source>
        <dbReference type="EMBL" id="NOL50407.1"/>
    </source>
</evidence>
<sequence length="211" mass="25198">MTKSSIDIFCIRRVLSAPRLSTYEKKTHQLASAINLYQWNMQIASALFECLGVCEIVVRNAVAQAIQSIHGEQWVFSPRFLRSIPQKRREDLVRARRSTVDKTIPELPFVFWQSFFTARFEKDIWYKQFRYVFPYAEMDDLASLRRDIFCSLGRIRMLRNRIAHHEPIFNENIEEYYKAIIKIIAYRCEDTAYWLEQHQRVSIVMAKKPTY</sequence>
<dbReference type="EMBL" id="JABGBO010000011">
    <property type="protein sequence ID" value="NOL50407.1"/>
    <property type="molecule type" value="Genomic_DNA"/>
</dbReference>
<evidence type="ECO:0008006" key="3">
    <source>
        <dbReference type="Google" id="ProtNLM"/>
    </source>
</evidence>
<protein>
    <recommendedName>
        <fullName evidence="3">Abi-like protein</fullName>
    </recommendedName>
</protein>
<organism evidence="1 2">
    <name type="scientific">Pelistega europaea</name>
    <dbReference type="NCBI Taxonomy" id="106147"/>
    <lineage>
        <taxon>Bacteria</taxon>
        <taxon>Pseudomonadati</taxon>
        <taxon>Pseudomonadota</taxon>
        <taxon>Betaproteobacteria</taxon>
        <taxon>Burkholderiales</taxon>
        <taxon>Alcaligenaceae</taxon>
        <taxon>Pelistega</taxon>
    </lineage>
</organism>
<reference evidence="1 2" key="1">
    <citation type="submission" date="2020-05" db="EMBL/GenBank/DDBJ databases">
        <authorList>
            <person name="Niu N."/>
        </authorList>
    </citation>
    <scope>NUCLEOTIDE SEQUENCE [LARGE SCALE GENOMIC DNA]</scope>
    <source>
        <strain evidence="1 2">LMG10982</strain>
    </source>
</reference>
<dbReference type="Proteomes" id="UP000541421">
    <property type="component" value="Unassembled WGS sequence"/>
</dbReference>
<dbReference type="RefSeq" id="WP_171589385.1">
    <property type="nucleotide sequence ID" value="NZ_JABGBO010000011.1"/>
</dbReference>
<dbReference type="InterPro" id="IPR011664">
    <property type="entry name" value="Abi_system_AbiD/AbiF-like"/>
</dbReference>
<evidence type="ECO:0000313" key="2">
    <source>
        <dbReference type="Proteomes" id="UP000541421"/>
    </source>
</evidence>
<keyword evidence="2" id="KW-1185">Reference proteome</keyword>
<gene>
    <name evidence="1" type="ORF">HKX40_09730</name>
</gene>
<name>A0A7Y4LDF3_9BURK</name>
<proteinExistence type="predicted"/>
<comment type="caution">
    <text evidence="1">The sequence shown here is derived from an EMBL/GenBank/DDBJ whole genome shotgun (WGS) entry which is preliminary data.</text>
</comment>